<evidence type="ECO:0000256" key="5">
    <source>
        <dbReference type="ARBA" id="ARBA00022692"/>
    </source>
</evidence>
<evidence type="ECO:0000256" key="2">
    <source>
        <dbReference type="ARBA" id="ARBA00009726"/>
    </source>
</evidence>
<evidence type="ECO:0000256" key="11">
    <source>
        <dbReference type="ARBA" id="ARBA00023180"/>
    </source>
</evidence>
<feature type="transmembrane region" description="Helical" evidence="13">
    <location>
        <begin position="274"/>
        <end position="293"/>
    </location>
</feature>
<keyword evidence="10 13" id="KW-0472">Membrane</keyword>
<comment type="caution">
    <text evidence="16">The sequence shown here is derived from an EMBL/GenBank/DDBJ whole genome shotgun (WGS) entry which is preliminary data.</text>
</comment>
<accession>A0A367LD02</accession>
<evidence type="ECO:0000256" key="13">
    <source>
        <dbReference type="SAM" id="Phobius"/>
    </source>
</evidence>
<feature type="transmembrane region" description="Helical" evidence="13">
    <location>
        <begin position="87"/>
        <end position="108"/>
    </location>
</feature>
<evidence type="ECO:0000256" key="1">
    <source>
        <dbReference type="ARBA" id="ARBA00004651"/>
    </source>
</evidence>
<keyword evidence="11" id="KW-0325">Glycoprotein</keyword>
<name>A0A367LD02_9HYPO</name>
<organism evidence="16 17">
    <name type="scientific">Ophiocordyceps polyrhachis-furcata BCC 54312</name>
    <dbReference type="NCBI Taxonomy" id="1330021"/>
    <lineage>
        <taxon>Eukaryota</taxon>
        <taxon>Fungi</taxon>
        <taxon>Dikarya</taxon>
        <taxon>Ascomycota</taxon>
        <taxon>Pezizomycotina</taxon>
        <taxon>Sordariomycetes</taxon>
        <taxon>Hypocreomycetidae</taxon>
        <taxon>Hypocreales</taxon>
        <taxon>Ophiocordycipitaceae</taxon>
        <taxon>Ophiocordyceps</taxon>
    </lineage>
</organism>
<evidence type="ECO:0000256" key="3">
    <source>
        <dbReference type="ARBA" id="ARBA00022448"/>
    </source>
</evidence>
<feature type="transmembrane region" description="Helical" evidence="13">
    <location>
        <begin position="462"/>
        <end position="482"/>
    </location>
</feature>
<dbReference type="GO" id="GO:0005524">
    <property type="term" value="F:ATP binding"/>
    <property type="evidence" value="ECO:0007669"/>
    <property type="project" value="UniProtKB-KW"/>
</dbReference>
<dbReference type="InterPro" id="IPR003439">
    <property type="entry name" value="ABC_transporter-like_ATP-bd"/>
</dbReference>
<evidence type="ECO:0000256" key="6">
    <source>
        <dbReference type="ARBA" id="ARBA00022737"/>
    </source>
</evidence>
<feature type="region of interest" description="Disordered" evidence="12">
    <location>
        <begin position="38"/>
        <end position="57"/>
    </location>
</feature>
<dbReference type="STRING" id="1330021.A0A367LD02"/>
<feature type="transmembrane region" description="Helical" evidence="13">
    <location>
        <begin position="919"/>
        <end position="938"/>
    </location>
</feature>
<dbReference type="SUPFAM" id="SSF52540">
    <property type="entry name" value="P-loop containing nucleoside triphosphate hydrolases"/>
    <property type="match status" value="2"/>
</dbReference>
<dbReference type="InterPro" id="IPR003593">
    <property type="entry name" value="AAA+_ATPase"/>
</dbReference>
<feature type="transmembrane region" description="Helical" evidence="13">
    <location>
        <begin position="1105"/>
        <end position="1126"/>
    </location>
</feature>
<dbReference type="FunFam" id="3.40.50.300:FF:002145">
    <property type="entry name" value="ABC transporter (MsbA subfamily)"/>
    <property type="match status" value="1"/>
</dbReference>
<dbReference type="SMART" id="SM00382">
    <property type="entry name" value="AAA"/>
    <property type="match status" value="2"/>
</dbReference>
<comment type="similarity">
    <text evidence="2">Belongs to the ABC transporter superfamily. ABCC family. Conjugate transporter (TC 3.A.1.208) subfamily.</text>
</comment>
<dbReference type="InterPro" id="IPR017871">
    <property type="entry name" value="ABC_transporter-like_CS"/>
</dbReference>
<dbReference type="Pfam" id="PF00664">
    <property type="entry name" value="ABC_membrane"/>
    <property type="match status" value="2"/>
</dbReference>
<dbReference type="GO" id="GO:0000329">
    <property type="term" value="C:fungal-type vacuole membrane"/>
    <property type="evidence" value="ECO:0007669"/>
    <property type="project" value="TreeGrafter"/>
</dbReference>
<keyword evidence="5 13" id="KW-0812">Transmembrane</keyword>
<evidence type="ECO:0000259" key="14">
    <source>
        <dbReference type="PROSITE" id="PS50893"/>
    </source>
</evidence>
<dbReference type="OrthoDB" id="6500128at2759"/>
<feature type="transmembrane region" description="Helical" evidence="13">
    <location>
        <begin position="242"/>
        <end position="262"/>
    </location>
</feature>
<feature type="transmembrane region" description="Helical" evidence="13">
    <location>
        <begin position="993"/>
        <end position="1014"/>
    </location>
</feature>
<keyword evidence="4" id="KW-1003">Cell membrane</keyword>
<evidence type="ECO:0000256" key="9">
    <source>
        <dbReference type="ARBA" id="ARBA00022989"/>
    </source>
</evidence>
<dbReference type="PROSITE" id="PS00211">
    <property type="entry name" value="ABC_TRANSPORTER_1"/>
    <property type="match status" value="1"/>
</dbReference>
<evidence type="ECO:0000313" key="17">
    <source>
        <dbReference type="Proteomes" id="UP000253664"/>
    </source>
</evidence>
<feature type="transmembrane region" description="Helical" evidence="13">
    <location>
        <begin position="120"/>
        <end position="137"/>
    </location>
</feature>
<dbReference type="InterPro" id="IPR027417">
    <property type="entry name" value="P-loop_NTPase"/>
</dbReference>
<dbReference type="CDD" id="cd18604">
    <property type="entry name" value="ABC_6TM_VMR1_D2_like"/>
    <property type="match status" value="1"/>
</dbReference>
<dbReference type="Gene3D" id="3.40.50.300">
    <property type="entry name" value="P-loop containing nucleotide triphosphate hydrolases"/>
    <property type="match status" value="2"/>
</dbReference>
<keyword evidence="8" id="KW-0067">ATP-binding</keyword>
<keyword evidence="7" id="KW-0547">Nucleotide-binding</keyword>
<dbReference type="InterPro" id="IPR011527">
    <property type="entry name" value="ABC1_TM_dom"/>
</dbReference>
<dbReference type="GO" id="GO:0016887">
    <property type="term" value="F:ATP hydrolysis activity"/>
    <property type="evidence" value="ECO:0007669"/>
    <property type="project" value="InterPro"/>
</dbReference>
<dbReference type="GO" id="GO:0140359">
    <property type="term" value="F:ABC-type transporter activity"/>
    <property type="evidence" value="ECO:0007669"/>
    <property type="project" value="InterPro"/>
</dbReference>
<dbReference type="PROSITE" id="PS50893">
    <property type="entry name" value="ABC_TRANSPORTER_2"/>
    <property type="match status" value="2"/>
</dbReference>
<dbReference type="InterPro" id="IPR036640">
    <property type="entry name" value="ABC1_TM_sf"/>
</dbReference>
<feature type="transmembrane region" description="Helical" evidence="13">
    <location>
        <begin position="382"/>
        <end position="399"/>
    </location>
</feature>
<dbReference type="SUPFAM" id="SSF90123">
    <property type="entry name" value="ABC transporter transmembrane region"/>
    <property type="match status" value="2"/>
</dbReference>
<feature type="domain" description="ABC transporter" evidence="14">
    <location>
        <begin position="569"/>
        <end position="815"/>
    </location>
</feature>
<comment type="subcellular location">
    <subcellularLocation>
        <location evidence="1">Cell membrane</location>
        <topology evidence="1">Multi-pass membrane protein</topology>
    </subcellularLocation>
</comment>
<feature type="domain" description="ABC transporter" evidence="14">
    <location>
        <begin position="1201"/>
        <end position="1431"/>
    </location>
</feature>
<proteinExistence type="inferred from homology"/>
<evidence type="ECO:0000256" key="12">
    <source>
        <dbReference type="SAM" id="MobiDB-lite"/>
    </source>
</evidence>
<keyword evidence="3" id="KW-0813">Transport</keyword>
<dbReference type="Gene3D" id="1.20.1560.10">
    <property type="entry name" value="ABC transporter type 1, transmembrane domain"/>
    <property type="match status" value="2"/>
</dbReference>
<dbReference type="GO" id="GO:0005886">
    <property type="term" value="C:plasma membrane"/>
    <property type="evidence" value="ECO:0007669"/>
    <property type="project" value="UniProtKB-SubCell"/>
</dbReference>
<keyword evidence="6" id="KW-0677">Repeat</keyword>
<feature type="transmembrane region" description="Helical" evidence="13">
    <location>
        <begin position="62"/>
        <end position="81"/>
    </location>
</feature>
<evidence type="ECO:0000256" key="4">
    <source>
        <dbReference type="ARBA" id="ARBA00022475"/>
    </source>
</evidence>
<feature type="transmembrane region" description="Helical" evidence="13">
    <location>
        <begin position="6"/>
        <end position="29"/>
    </location>
</feature>
<dbReference type="Pfam" id="PF00005">
    <property type="entry name" value="ABC_tran"/>
    <property type="match status" value="2"/>
</dbReference>
<feature type="transmembrane region" description="Helical" evidence="13">
    <location>
        <begin position="488"/>
        <end position="507"/>
    </location>
</feature>
<protein>
    <submittedName>
        <fullName evidence="16">Uncharacterized protein</fullName>
    </submittedName>
</protein>
<dbReference type="PANTHER" id="PTHR24223:SF353">
    <property type="entry name" value="ABC TRANSPORTER ATP-BINDING PROTEIN_PERMEASE VMR1-RELATED"/>
    <property type="match status" value="1"/>
</dbReference>
<feature type="transmembrane region" description="Helical" evidence="13">
    <location>
        <begin position="1020"/>
        <end position="1040"/>
    </location>
</feature>
<feature type="domain" description="ABC transmembrane type-1" evidence="15">
    <location>
        <begin position="242"/>
        <end position="523"/>
    </location>
</feature>
<keyword evidence="9 13" id="KW-1133">Transmembrane helix</keyword>
<dbReference type="PROSITE" id="PS50929">
    <property type="entry name" value="ABC_TM1F"/>
    <property type="match status" value="2"/>
</dbReference>
<dbReference type="PANTHER" id="PTHR24223">
    <property type="entry name" value="ATP-BINDING CASSETTE SUB-FAMILY C"/>
    <property type="match status" value="1"/>
</dbReference>
<evidence type="ECO:0000313" key="16">
    <source>
        <dbReference type="EMBL" id="RCI12304.1"/>
    </source>
</evidence>
<evidence type="ECO:0000256" key="10">
    <source>
        <dbReference type="ARBA" id="ARBA00023136"/>
    </source>
</evidence>
<dbReference type="EMBL" id="LKCN02000007">
    <property type="protein sequence ID" value="RCI12304.1"/>
    <property type="molecule type" value="Genomic_DNA"/>
</dbReference>
<feature type="domain" description="ABC transmembrane type-1" evidence="15">
    <location>
        <begin position="884"/>
        <end position="1163"/>
    </location>
</feature>
<sequence length="1491" mass="163992">MDLHRKALVIAPTIVCLFSAAHLASLFAYRARRRRRHLPPTEPGESRAAPSSSPPPSALTSLEASALVVDVIVAALLLAFAPPPAQAQLLVVILSSAYALCLVCFASFSAASSTLRRHLMAIYALQWLIAFVVARHHLSAAPLMRLPVFTILLLLRACASRQLDDASASEKASLASRMTLSWITALLWKGYRTSLESHHLHDVAHSPNVAQLASSFRQTTVATLPLPQRLFAFFNKDLTHQAFWAAISGLTLFIPVNLLYAILLRVESSTASDAAGYLLIGGLLLCGLVSGVANAQREWSGQKIAVKIKAILTSQIYVKTLRQKRLAGRPASENDVVTNLITVDAAIVAEVGAHLHLLWLTVPLHVLAASCTLYRVVGPSGIVGLAIIIIALLPLRCHFSRRHAYAHREALRAAASRAELATDIFSNLRIIKLYAWVAEFENRIGKPRRTELDRLRHKSAWLSAYTTACGVAPLLAAAVTFFSHTVVAGHQLASSVAFPTLVAFALLHTSLDRAADMASFVPQASVCIASIENFLAEWEPDCHPKPLPTPDECIGFDGATLEWSGPEHVADEHVPLVTFQRRPSPFRLHGLHIRFLPQGLNVIFGPKGSGKSSLLLALLGEMDLVNGRLHQPLTSRRSEWPSRPSGDPFSLYPMAAYCPSPPWIQNKTIRDNITFGLPFDYTRYKDALEAVDLLPQLPTLWRGDLTIAGDKGARLSADQRRRVALARALYSRAQYLLVEDCFDGLDHTAAKVLFVGVFKGPLMRGRTCILTVQQHEPIIAHCDYAVYLSDGKISHQGCPVQLVTARVLPAEVLVRADSWTPKSLAHHKQRRDEDNGFDFRNFSKAPTMFEREAQARRAPEEPERASWSAIRLYLDSMGSSRFRLMVICAFLAQQVACLVPSLWITQWTRQSDSLGIGQLYQMTILGVAVVAYGLILFVREAMVSRGALEASRALHQRLMASILRAQFDFLYRHSTSSLTATYLRDMQLLDQDVGSSCSGIMHLVISLVVSLTLISTMLPVFLLVAAPAGLVCAAAGSLYARFSAQLSRLSTSGQSALLQHLQETMSGNVSIRAYGQVAAFVSQAHDLADRDARDQLLRCAAQEWLVFRVACVGAAVSSATGALMFWSRSGSLEAGTTGLALLLAMSLDEHVLMLIRKLSQGRRCFDAVARIRQIMGVEPEPAQPIKESRGPSYSWPQRGSIRFRNYSARYESDQKYALQHVDLNIQGGYRVAVVGERGSGKSSLAMAMVRRIEAADGAIELDGVNMATLQLDELRKLVTVVPQDPNPALFRGTLRETLDPLLDHSEEQISDVAQSLHLYDALSTGLDDTIPVLSPGQRQLLCVARALLHRSLVIIIDEATDNMDETCDSTVQTALRDGIAAGTTVITIANRLVSIADYDRVIVLAGGRVVEEDITERLLDKDEKTDKSAFFKHMCRKTGQLAQIEWQAGLRTLWTLSLYDVPLGIWTRERGNRILEMHNWSPYRYDLSGIL</sequence>
<dbReference type="Proteomes" id="UP000253664">
    <property type="component" value="Unassembled WGS sequence"/>
</dbReference>
<feature type="transmembrane region" description="Helical" evidence="13">
    <location>
        <begin position="884"/>
        <end position="904"/>
    </location>
</feature>
<dbReference type="InterPro" id="IPR050173">
    <property type="entry name" value="ABC_transporter_C-like"/>
</dbReference>
<evidence type="ECO:0000256" key="8">
    <source>
        <dbReference type="ARBA" id="ARBA00022840"/>
    </source>
</evidence>
<evidence type="ECO:0000259" key="15">
    <source>
        <dbReference type="PROSITE" id="PS50929"/>
    </source>
</evidence>
<reference evidence="16 17" key="1">
    <citation type="journal article" date="2015" name="BMC Genomics">
        <title>Insights from the genome of Ophiocordyceps polyrhachis-furcata to pathogenicity and host specificity in insect fungi.</title>
        <authorList>
            <person name="Wichadakul D."/>
            <person name="Kobmoo N."/>
            <person name="Ingsriswang S."/>
            <person name="Tangphatsornruang S."/>
            <person name="Chantasingh D."/>
            <person name="Luangsa-ard J.J."/>
            <person name="Eurwilaichitr L."/>
        </authorList>
    </citation>
    <scope>NUCLEOTIDE SEQUENCE [LARGE SCALE GENOMIC DNA]</scope>
    <source>
        <strain evidence="16 17">BCC 54312</strain>
    </source>
</reference>
<evidence type="ECO:0000256" key="7">
    <source>
        <dbReference type="ARBA" id="ARBA00022741"/>
    </source>
</evidence>
<keyword evidence="17" id="KW-1185">Reference proteome</keyword>
<gene>
    <name evidence="16" type="ORF">L249_0745</name>
</gene>